<organism evidence="3 4">
    <name type="scientific">Reichenbachiella ulvae</name>
    <dbReference type="NCBI Taxonomy" id="2980104"/>
    <lineage>
        <taxon>Bacteria</taxon>
        <taxon>Pseudomonadati</taxon>
        <taxon>Bacteroidota</taxon>
        <taxon>Cytophagia</taxon>
        <taxon>Cytophagales</taxon>
        <taxon>Reichenbachiellaceae</taxon>
        <taxon>Reichenbachiella</taxon>
    </lineage>
</organism>
<dbReference type="PANTHER" id="PTHR22617">
    <property type="entry name" value="CHEMOTAXIS SENSOR HISTIDINE KINASE-RELATED"/>
    <property type="match status" value="1"/>
</dbReference>
<dbReference type="EMBL" id="JAOYOD010000001">
    <property type="protein sequence ID" value="MCV9385634.1"/>
    <property type="molecule type" value="Genomic_DNA"/>
</dbReference>
<evidence type="ECO:0000313" key="3">
    <source>
        <dbReference type="EMBL" id="MCV9385634.1"/>
    </source>
</evidence>
<dbReference type="RefSeq" id="WP_264136419.1">
    <property type="nucleotide sequence ID" value="NZ_JAOYOD010000001.1"/>
</dbReference>
<feature type="domain" description="CheW-like" evidence="2">
    <location>
        <begin position="197"/>
        <end position="338"/>
    </location>
</feature>
<sequence length="347" mass="38761">MPLGKNLKKDTLIPSEKKEEKKESVAKKKTEAKAKSKPKAKKETTTKKVAAKAKAAPKPKAKKKVASKKTAPKKVSEETKVAPKEVAQEQQTKEEPQMTPGQLAALAVAEADRIKAEEEANKTEEVVEEEVHDEPEIVPAVSPYEKEYYPAAKYEQDRELIRKKIGTVKYLTEEEYQEKQRLKAKFDQEIKGYAGKEIQLIVFQMGDEKYAIEIDRIKEVVPTPRISKIPHAPSFIKGVSNVRGTVMVILDLGQKFGLDTSENLKEFVLVIQSKEFKAGILVDEVPLTVKVNGDNIVSSSGLLRNTSLDETYIKGIIKGEEDMIIFIDIVELVQEDEVSIISQSLLG</sequence>
<dbReference type="Gene3D" id="2.40.50.180">
    <property type="entry name" value="CheA-289, Domain 4"/>
    <property type="match status" value="1"/>
</dbReference>
<feature type="compositionally biased region" description="Basic residues" evidence="1">
    <location>
        <begin position="49"/>
        <end position="72"/>
    </location>
</feature>
<dbReference type="Pfam" id="PF01584">
    <property type="entry name" value="CheW"/>
    <property type="match status" value="1"/>
</dbReference>
<feature type="compositionally biased region" description="Basic and acidic residues" evidence="1">
    <location>
        <begin position="7"/>
        <end position="34"/>
    </location>
</feature>
<accession>A0ABT3CPR4</accession>
<dbReference type="SUPFAM" id="SSF50341">
    <property type="entry name" value="CheW-like"/>
    <property type="match status" value="1"/>
</dbReference>
<proteinExistence type="predicted"/>
<evidence type="ECO:0000256" key="1">
    <source>
        <dbReference type="SAM" id="MobiDB-lite"/>
    </source>
</evidence>
<dbReference type="InterPro" id="IPR002545">
    <property type="entry name" value="CheW-lke_dom"/>
</dbReference>
<dbReference type="PANTHER" id="PTHR22617:SF23">
    <property type="entry name" value="CHEMOTAXIS PROTEIN CHEW"/>
    <property type="match status" value="1"/>
</dbReference>
<name>A0ABT3CPR4_9BACT</name>
<dbReference type="InterPro" id="IPR039315">
    <property type="entry name" value="CheW"/>
</dbReference>
<dbReference type="SMART" id="SM00260">
    <property type="entry name" value="CheW"/>
    <property type="match status" value="1"/>
</dbReference>
<evidence type="ECO:0000313" key="4">
    <source>
        <dbReference type="Proteomes" id="UP001300692"/>
    </source>
</evidence>
<dbReference type="Proteomes" id="UP001300692">
    <property type="component" value="Unassembled WGS sequence"/>
</dbReference>
<protein>
    <submittedName>
        <fullName evidence="3">Chemotaxis protein CheW</fullName>
    </submittedName>
</protein>
<comment type="caution">
    <text evidence="3">The sequence shown here is derived from an EMBL/GenBank/DDBJ whole genome shotgun (WGS) entry which is preliminary data.</text>
</comment>
<gene>
    <name evidence="3" type="ORF">N7U62_03120</name>
</gene>
<keyword evidence="4" id="KW-1185">Reference proteome</keyword>
<reference evidence="3 4" key="1">
    <citation type="submission" date="2022-10" db="EMBL/GenBank/DDBJ databases">
        <title>Comparative genomics and taxonomic characterization of three novel marine species of genus Reichenbachiella exhibiting antioxidant and polysaccharide degradation activities.</title>
        <authorList>
            <person name="Muhammad N."/>
            <person name="Lee Y.-J."/>
            <person name="Ko J."/>
            <person name="Kim S.-G."/>
        </authorList>
    </citation>
    <scope>NUCLEOTIDE SEQUENCE [LARGE SCALE GENOMIC DNA]</scope>
    <source>
        <strain evidence="3 4">ABR2-5</strain>
    </source>
</reference>
<feature type="compositionally biased region" description="Basic and acidic residues" evidence="1">
    <location>
        <begin position="74"/>
        <end position="96"/>
    </location>
</feature>
<dbReference type="PROSITE" id="PS50851">
    <property type="entry name" value="CHEW"/>
    <property type="match status" value="1"/>
</dbReference>
<evidence type="ECO:0000259" key="2">
    <source>
        <dbReference type="PROSITE" id="PS50851"/>
    </source>
</evidence>
<dbReference type="Gene3D" id="2.30.30.40">
    <property type="entry name" value="SH3 Domains"/>
    <property type="match status" value="1"/>
</dbReference>
<feature type="region of interest" description="Disordered" evidence="1">
    <location>
        <begin position="1"/>
        <end position="100"/>
    </location>
</feature>
<dbReference type="InterPro" id="IPR036061">
    <property type="entry name" value="CheW-like_dom_sf"/>
</dbReference>